<proteinExistence type="predicted"/>
<dbReference type="EMBL" id="OV651818">
    <property type="protein sequence ID" value="CAH1112365.1"/>
    <property type="molecule type" value="Genomic_DNA"/>
</dbReference>
<accession>A0A9P0D1U9</accession>
<evidence type="ECO:0000313" key="1">
    <source>
        <dbReference type="EMBL" id="CAH1112365.1"/>
    </source>
</evidence>
<keyword evidence="2" id="KW-1185">Reference proteome</keyword>
<dbReference type="AlphaFoldDB" id="A0A9P0D1U9"/>
<dbReference type="OrthoDB" id="8190343at2759"/>
<organism evidence="1 2">
    <name type="scientific">Psylliodes chrysocephalus</name>
    <dbReference type="NCBI Taxonomy" id="3402493"/>
    <lineage>
        <taxon>Eukaryota</taxon>
        <taxon>Metazoa</taxon>
        <taxon>Ecdysozoa</taxon>
        <taxon>Arthropoda</taxon>
        <taxon>Hexapoda</taxon>
        <taxon>Insecta</taxon>
        <taxon>Pterygota</taxon>
        <taxon>Neoptera</taxon>
        <taxon>Endopterygota</taxon>
        <taxon>Coleoptera</taxon>
        <taxon>Polyphaga</taxon>
        <taxon>Cucujiformia</taxon>
        <taxon>Chrysomeloidea</taxon>
        <taxon>Chrysomelidae</taxon>
        <taxon>Galerucinae</taxon>
        <taxon>Alticini</taxon>
        <taxon>Psylliodes</taxon>
    </lineage>
</organism>
<sequence>MGIEDLGPIEVKNNIKNLRSTYVQEVVKIKKSESSGADEIYRPKMKWFSVMYTFLQKMDKKKEAINNLGFQLLNDIDNDSQISQDETERILQEVPAEEGEKEKFNITNERTRNRQKIGKTKVKEIAACVKDLTSLTTSIQDMEPSENEFNIFGKSGKSVAAQLKKLPLAHAITAQDQIQQLLSRFRLENISSTIFFALTDSNSCTLSTTPIPQESLTSPQSYQSIALENDSRNTKSILLKAYATTFENN</sequence>
<gene>
    <name evidence="1" type="ORF">PSYICH_LOCUS12590</name>
</gene>
<evidence type="ECO:0008006" key="3">
    <source>
        <dbReference type="Google" id="ProtNLM"/>
    </source>
</evidence>
<name>A0A9P0D1U9_9CUCU</name>
<reference evidence="1" key="1">
    <citation type="submission" date="2022-01" db="EMBL/GenBank/DDBJ databases">
        <authorList>
            <person name="King R."/>
        </authorList>
    </citation>
    <scope>NUCLEOTIDE SEQUENCE</scope>
</reference>
<evidence type="ECO:0000313" key="2">
    <source>
        <dbReference type="Proteomes" id="UP001153636"/>
    </source>
</evidence>
<dbReference type="Proteomes" id="UP001153636">
    <property type="component" value="Chromosome 6"/>
</dbReference>
<protein>
    <recommendedName>
        <fullName evidence="3">MADF domain-containing protein</fullName>
    </recommendedName>
</protein>